<dbReference type="GO" id="GO:0006633">
    <property type="term" value="P:fatty acid biosynthetic process"/>
    <property type="evidence" value="ECO:0007669"/>
    <property type="project" value="UniProtKB-UniPathway"/>
</dbReference>
<dbReference type="GO" id="GO:0102158">
    <property type="term" value="F:very-long-chain (3R)-3-hydroxyacyl-CoA dehydratase activity"/>
    <property type="evidence" value="ECO:0007669"/>
    <property type="project" value="UniProtKB-EC"/>
</dbReference>
<evidence type="ECO:0000256" key="14">
    <source>
        <dbReference type="ARBA" id="ARBA00022692"/>
    </source>
</evidence>
<dbReference type="Pfam" id="PF21365">
    <property type="entry name" value="Glyco_hydro_31_3rd"/>
    <property type="match status" value="1"/>
</dbReference>
<dbReference type="Pfam" id="PF13802">
    <property type="entry name" value="Gal_mutarotas_2"/>
    <property type="match status" value="1"/>
</dbReference>
<feature type="region of interest" description="Disordered" evidence="29">
    <location>
        <begin position="1"/>
        <end position="24"/>
    </location>
</feature>
<comment type="function">
    <text evidence="28">Glucosidase involved in the degradation of cellulosic biomass. Has both alpha- and beta-glucosidase activity.</text>
</comment>
<dbReference type="Pfam" id="PF01055">
    <property type="entry name" value="Glyco_hydro_31_2nd"/>
    <property type="match status" value="1"/>
</dbReference>
<comment type="pathway">
    <text evidence="5">Lipid metabolism; fatty acid biosynthesis.</text>
</comment>
<keyword evidence="19" id="KW-0443">Lipid metabolism</keyword>
<evidence type="ECO:0000256" key="23">
    <source>
        <dbReference type="ARBA" id="ARBA00023239"/>
    </source>
</evidence>
<evidence type="ECO:0000256" key="16">
    <source>
        <dbReference type="ARBA" id="ARBA00022801"/>
    </source>
</evidence>
<comment type="caution">
    <text evidence="34">The sequence shown here is derived from an EMBL/GenBank/DDBJ whole genome shotgun (WGS) entry which is preliminary data.</text>
</comment>
<keyword evidence="25" id="KW-0326">Glycosidase</keyword>
<dbReference type="GO" id="GO:0005576">
    <property type="term" value="C:extracellular region"/>
    <property type="evidence" value="ECO:0007669"/>
    <property type="project" value="UniProtKB-SubCell"/>
</dbReference>
<proteinExistence type="inferred from homology"/>
<feature type="transmembrane region" description="Helical" evidence="30">
    <location>
        <begin position="216"/>
        <end position="248"/>
    </location>
</feature>
<comment type="catalytic activity">
    <reaction evidence="2">
        <text>Hydrolysis of terminal, non-reducing (1-&gt;4)-linked alpha-D-glucose residues with release of alpha-D-glucose.</text>
        <dbReference type="EC" id="3.2.1.20"/>
    </reaction>
</comment>
<protein>
    <recommendedName>
        <fullName evidence="11">Probable alpha/beta-glucosidase agdC</fullName>
        <ecNumber evidence="8">3.2.1.20</ecNumber>
        <ecNumber evidence="9">3.2.1.21</ecNumber>
        <ecNumber evidence="10">4.2.1.134</ecNumber>
    </recommendedName>
</protein>
<feature type="domain" description="Glycoside hydrolase family 31 N-terminal" evidence="32">
    <location>
        <begin position="342"/>
        <end position="454"/>
    </location>
</feature>
<keyword evidence="16" id="KW-0378">Hydrolase</keyword>
<evidence type="ECO:0000256" key="28">
    <source>
        <dbReference type="ARBA" id="ARBA00025512"/>
    </source>
</evidence>
<evidence type="ECO:0000259" key="32">
    <source>
        <dbReference type="Pfam" id="PF13802"/>
    </source>
</evidence>
<feature type="compositionally biased region" description="Polar residues" evidence="29">
    <location>
        <begin position="709"/>
        <end position="718"/>
    </location>
</feature>
<feature type="domain" description="Glycoside hydrolase family 31 TIM barrel" evidence="31">
    <location>
        <begin position="502"/>
        <end position="930"/>
    </location>
</feature>
<dbReference type="InterPro" id="IPR013780">
    <property type="entry name" value="Glyco_hydro_b"/>
</dbReference>
<dbReference type="InterPro" id="IPR011013">
    <property type="entry name" value="Gal_mutarotase_sf_dom"/>
</dbReference>
<comment type="catalytic activity">
    <reaction evidence="1">
        <text>Hydrolysis of terminal, non-reducing beta-D-glucosyl residues with release of beta-D-glucose.</text>
        <dbReference type="EC" id="3.2.1.21"/>
    </reaction>
</comment>
<evidence type="ECO:0000256" key="7">
    <source>
        <dbReference type="ARBA" id="ARBA00007811"/>
    </source>
</evidence>
<dbReference type="PROSITE" id="PS00129">
    <property type="entry name" value="GLYCOSYL_HYDROL_F31_1"/>
    <property type="match status" value="1"/>
</dbReference>
<evidence type="ECO:0000256" key="22">
    <source>
        <dbReference type="ARBA" id="ARBA00023180"/>
    </source>
</evidence>
<evidence type="ECO:0000256" key="18">
    <source>
        <dbReference type="ARBA" id="ARBA00022989"/>
    </source>
</evidence>
<evidence type="ECO:0000256" key="29">
    <source>
        <dbReference type="SAM" id="MobiDB-lite"/>
    </source>
</evidence>
<evidence type="ECO:0000256" key="12">
    <source>
        <dbReference type="ARBA" id="ARBA00022516"/>
    </source>
</evidence>
<dbReference type="GO" id="GO:0016020">
    <property type="term" value="C:membrane"/>
    <property type="evidence" value="ECO:0007669"/>
    <property type="project" value="UniProtKB-SubCell"/>
</dbReference>
<comment type="similarity">
    <text evidence="6">Belongs to the glycosyl hydrolase 31 family.</text>
</comment>
<dbReference type="Pfam" id="PF04387">
    <property type="entry name" value="PTPLA"/>
    <property type="match status" value="1"/>
</dbReference>
<dbReference type="InterPro" id="IPR017853">
    <property type="entry name" value="GH"/>
</dbReference>
<keyword evidence="26" id="KW-0961">Cell wall biogenesis/degradation</keyword>
<dbReference type="Gene3D" id="3.20.20.80">
    <property type="entry name" value="Glycosidases"/>
    <property type="match status" value="2"/>
</dbReference>
<organism evidence="34 35">
    <name type="scientific">Didymella rabiei</name>
    <name type="common">Chickpea ascochyta blight fungus</name>
    <name type="synonym">Mycosphaerella rabiei</name>
    <dbReference type="NCBI Taxonomy" id="5454"/>
    <lineage>
        <taxon>Eukaryota</taxon>
        <taxon>Fungi</taxon>
        <taxon>Dikarya</taxon>
        <taxon>Ascomycota</taxon>
        <taxon>Pezizomycotina</taxon>
        <taxon>Dothideomycetes</taxon>
        <taxon>Pleosporomycetidae</taxon>
        <taxon>Pleosporales</taxon>
        <taxon>Pleosporineae</taxon>
        <taxon>Didymellaceae</taxon>
        <taxon>Ascochyta</taxon>
    </lineage>
</organism>
<evidence type="ECO:0000256" key="4">
    <source>
        <dbReference type="ARBA" id="ARBA00004613"/>
    </source>
</evidence>
<evidence type="ECO:0000313" key="34">
    <source>
        <dbReference type="EMBL" id="KZM26543.1"/>
    </source>
</evidence>
<keyword evidence="23" id="KW-0456">Lyase</keyword>
<evidence type="ECO:0000256" key="6">
    <source>
        <dbReference type="ARBA" id="ARBA00007806"/>
    </source>
</evidence>
<keyword evidence="18 30" id="KW-1133">Transmembrane helix</keyword>
<dbReference type="InterPro" id="IPR007482">
    <property type="entry name" value="Tyr_Pase-like_PTPLA"/>
</dbReference>
<feature type="transmembrane region" description="Helical" evidence="30">
    <location>
        <begin position="161"/>
        <end position="180"/>
    </location>
</feature>
<keyword evidence="22" id="KW-0325">Glycoprotein</keyword>
<evidence type="ECO:0000256" key="1">
    <source>
        <dbReference type="ARBA" id="ARBA00000448"/>
    </source>
</evidence>
<evidence type="ECO:0000256" key="5">
    <source>
        <dbReference type="ARBA" id="ARBA00005194"/>
    </source>
</evidence>
<keyword evidence="21" id="KW-0275">Fatty acid biosynthesis</keyword>
<dbReference type="UniPathway" id="UPA00094"/>
<dbReference type="GO" id="GO:0000272">
    <property type="term" value="P:polysaccharide catabolic process"/>
    <property type="evidence" value="ECO:0007669"/>
    <property type="project" value="UniProtKB-KW"/>
</dbReference>
<gene>
    <name evidence="34" type="ORF">ST47_g2383</name>
</gene>
<keyword evidence="17" id="KW-0276">Fatty acid metabolism</keyword>
<feature type="domain" description="Glycosyl hydrolase family 31 C-terminal" evidence="33">
    <location>
        <begin position="938"/>
        <end position="1026"/>
    </location>
</feature>
<dbReference type="EC" id="4.2.1.134" evidence="10"/>
<evidence type="ECO:0000256" key="11">
    <source>
        <dbReference type="ARBA" id="ARBA00014002"/>
    </source>
</evidence>
<dbReference type="SUPFAM" id="SSF51011">
    <property type="entry name" value="Glycosyl hydrolase domain"/>
    <property type="match status" value="1"/>
</dbReference>
<dbReference type="InterPro" id="IPR048395">
    <property type="entry name" value="Glyco_hydro_31_C"/>
</dbReference>
<keyword evidence="27" id="KW-0624">Polysaccharide degradation</keyword>
<evidence type="ECO:0000256" key="21">
    <source>
        <dbReference type="ARBA" id="ARBA00023160"/>
    </source>
</evidence>
<dbReference type="InterPro" id="IPR030459">
    <property type="entry name" value="Glyco_hydro_31_CS"/>
</dbReference>
<evidence type="ECO:0000256" key="13">
    <source>
        <dbReference type="ARBA" id="ARBA00022525"/>
    </source>
</evidence>
<dbReference type="SUPFAM" id="SSF51445">
    <property type="entry name" value="(Trans)glycosidases"/>
    <property type="match status" value="1"/>
</dbReference>
<evidence type="ECO:0000256" key="30">
    <source>
        <dbReference type="SAM" id="Phobius"/>
    </source>
</evidence>
<evidence type="ECO:0000256" key="25">
    <source>
        <dbReference type="ARBA" id="ARBA00023295"/>
    </source>
</evidence>
<evidence type="ECO:0000259" key="31">
    <source>
        <dbReference type="Pfam" id="PF01055"/>
    </source>
</evidence>
<dbReference type="InterPro" id="IPR000322">
    <property type="entry name" value="Glyco_hydro_31_TIM"/>
</dbReference>
<dbReference type="EC" id="3.2.1.20" evidence="8"/>
<feature type="region of interest" description="Disordered" evidence="29">
    <location>
        <begin position="677"/>
        <end position="718"/>
    </location>
</feature>
<evidence type="ECO:0000259" key="33">
    <source>
        <dbReference type="Pfam" id="PF21365"/>
    </source>
</evidence>
<dbReference type="Proteomes" id="UP000076837">
    <property type="component" value="Unassembled WGS sequence"/>
</dbReference>
<dbReference type="InterPro" id="IPR030458">
    <property type="entry name" value="Glyco_hydro_31_AS"/>
</dbReference>
<evidence type="ECO:0000256" key="20">
    <source>
        <dbReference type="ARBA" id="ARBA00023136"/>
    </source>
</evidence>
<comment type="subcellular location">
    <subcellularLocation>
        <location evidence="3">Membrane</location>
        <topology evidence="3">Multi-pass membrane protein</topology>
    </subcellularLocation>
    <subcellularLocation>
        <location evidence="4">Secreted</location>
    </subcellularLocation>
</comment>
<evidence type="ECO:0000256" key="26">
    <source>
        <dbReference type="ARBA" id="ARBA00023316"/>
    </source>
</evidence>
<evidence type="ECO:0000256" key="2">
    <source>
        <dbReference type="ARBA" id="ARBA00001657"/>
    </source>
</evidence>
<keyword evidence="13" id="KW-0964">Secreted</keyword>
<dbReference type="CDD" id="cd06602">
    <property type="entry name" value="GH31_MGAM_SI_GAA"/>
    <property type="match status" value="1"/>
</dbReference>
<dbReference type="EC" id="3.2.1.21" evidence="9"/>
<dbReference type="GO" id="GO:0071555">
    <property type="term" value="P:cell wall organization"/>
    <property type="evidence" value="ECO:0007669"/>
    <property type="project" value="UniProtKB-KW"/>
</dbReference>
<evidence type="ECO:0000256" key="15">
    <source>
        <dbReference type="ARBA" id="ARBA00022729"/>
    </source>
</evidence>
<dbReference type="EMBL" id="JYNV01000103">
    <property type="protein sequence ID" value="KZM26543.1"/>
    <property type="molecule type" value="Genomic_DNA"/>
</dbReference>
<evidence type="ECO:0000256" key="17">
    <source>
        <dbReference type="ARBA" id="ARBA00022832"/>
    </source>
</evidence>
<keyword evidence="15" id="KW-0732">Signal</keyword>
<keyword evidence="24" id="KW-0119">Carbohydrate metabolism</keyword>
<evidence type="ECO:0000256" key="9">
    <source>
        <dbReference type="ARBA" id="ARBA00012744"/>
    </source>
</evidence>
<dbReference type="PANTHER" id="PTHR22762:SF67">
    <property type="entry name" value="ALPHA_BETA-GLUCOSIDASE AGDC-RELATED"/>
    <property type="match status" value="1"/>
</dbReference>
<dbReference type="GO" id="GO:0008422">
    <property type="term" value="F:beta-glucosidase activity"/>
    <property type="evidence" value="ECO:0007669"/>
    <property type="project" value="UniProtKB-EC"/>
</dbReference>
<evidence type="ECO:0000256" key="3">
    <source>
        <dbReference type="ARBA" id="ARBA00004141"/>
    </source>
</evidence>
<evidence type="ECO:0000256" key="8">
    <source>
        <dbReference type="ARBA" id="ARBA00012741"/>
    </source>
</evidence>
<dbReference type="AlphaFoldDB" id="A0A163JRN5"/>
<keyword evidence="35" id="KW-1185">Reference proteome</keyword>
<accession>A0A163JRN5</accession>
<evidence type="ECO:0000256" key="24">
    <source>
        <dbReference type="ARBA" id="ARBA00023277"/>
    </source>
</evidence>
<dbReference type="GO" id="GO:0004558">
    <property type="term" value="F:alpha-1,4-glucosidase activity"/>
    <property type="evidence" value="ECO:0007669"/>
    <property type="project" value="UniProtKB-EC"/>
</dbReference>
<keyword evidence="20 30" id="KW-0472">Membrane</keyword>
<dbReference type="STRING" id="5454.A0A163JRN5"/>
<evidence type="ECO:0000256" key="10">
    <source>
        <dbReference type="ARBA" id="ARBA00013122"/>
    </source>
</evidence>
<dbReference type="GO" id="GO:0030246">
    <property type="term" value="F:carbohydrate binding"/>
    <property type="evidence" value="ECO:0007669"/>
    <property type="project" value="InterPro"/>
</dbReference>
<dbReference type="InterPro" id="IPR025887">
    <property type="entry name" value="Glyco_hydro_31_N_dom"/>
</dbReference>
<dbReference type="Gene3D" id="2.60.40.1760">
    <property type="entry name" value="glycosyl hydrolase (family 31)"/>
    <property type="match status" value="1"/>
</dbReference>
<dbReference type="CDD" id="cd14752">
    <property type="entry name" value="GH31_N"/>
    <property type="match status" value="1"/>
</dbReference>
<reference evidence="34 35" key="1">
    <citation type="journal article" date="2016" name="Sci. Rep.">
        <title>Draft genome sequencing and secretome analysis of fungal phytopathogen Ascochyta rabiei provides insight into the necrotrophic effector repertoire.</title>
        <authorList>
            <person name="Verma S."/>
            <person name="Gazara R.K."/>
            <person name="Nizam S."/>
            <person name="Parween S."/>
            <person name="Chattopadhyay D."/>
            <person name="Verma P.K."/>
        </authorList>
    </citation>
    <scope>NUCLEOTIDE SEQUENCE [LARGE SCALE GENOMIC DNA]</scope>
    <source>
        <strain evidence="34 35">ArDII</strain>
    </source>
</reference>
<dbReference type="PANTHER" id="PTHR22762">
    <property type="entry name" value="ALPHA-GLUCOSIDASE"/>
    <property type="match status" value="1"/>
</dbReference>
<evidence type="ECO:0000313" key="35">
    <source>
        <dbReference type="Proteomes" id="UP000076837"/>
    </source>
</evidence>
<keyword evidence="14 30" id="KW-0812">Transmembrane</keyword>
<feature type="region of interest" description="Disordered" evidence="29">
    <location>
        <begin position="730"/>
        <end position="749"/>
    </location>
</feature>
<comment type="similarity">
    <text evidence="7">Belongs to the very long-chain fatty acids dehydratase HACD family.</text>
</comment>
<sequence length="1167" mass="129553">MPPKQPSPNFPREQRPPRARPASSPVKNTYLLAYNAVSAALWAGVLYQTVTIGAHEVQTARKAGSFFGRNDLQSAAAGLASGRVFNELEQYTRIVQSLAGLEVLHSLVGIVRAPLITTLMQVSSRFLLVWGIAYNFPATTQHSPAYSTMLLAWSFTEVVRYSYFVFTLSGLGVPSLLSFLRYNTFMILYPLGISSECWLVYQAIPAAKLVDEKIPYVLWAILAIYLLSNITMIGKGLILLGSALPVFAASLVKRQSSSLESCPGYTASNIQNNGARVTADLALAGTACNVYGDDLTDLKLEVEYQTESRLHVKIYDSAEQVFQIQESVWPRPQGDDGFDPASSALVFSHTESPFSFTIARRDTNETIFDTSAASLVFETQYLRLRTKLPEAPNIYGLGESTDSFHLNTTNYTRTLWNRDAYGTPPGTNLYGSHPVYFDHRGEKGTHGVLLASSQGMDIKIDDSDGQFLEYNALGGVVDLYFLAGPTPKEVAIQYSALSGTAAMMPYWGFGFHQCKYGYRDVWEVAEVVANYTQANIPMEVMWTDIDYMELRRLFTLDPERYPLELVRGLVDYLHAHQQHYIVMVNSAVWAGDNDVYNEGVEQNVWQIRENGSIYQGAVWPGPTVFPDWFHPNTQDYWNSQFEQFFDPAKGVDIDGLWNDMNEPANFCSYPCPDPVAYSEESKNPPEPPPVRPGGPGREIPGFPAGFQPGSGTNATKRTLQSRQFNSKLSMVKRSVHARQSNGTTARLGLPGRDLINPAYEIQNAAGTISNKTMDTDIRNYDGSYHYDTHNFWGSLMSIASRESMLQRRPERRPFLITRSTFVGLGKYVGKWLGDNVSTWEQYRFSIGGILNFASIFQIPMVGPDICGFAGNTTETLCARWATLGAFYPFMRNHAGDTSISQEFYRWPLTRAAASNAIAIRYRLLDYIYTAFHRQTETGLPLLNPLFFHYPEDANTFGIEYQFFYGDDILVSPVLEENSTSVSIYLPNGIFYDWWTLEQIQGKGSHINLTDVGFDSIPLHIRGGAILPLRAESANTTTELRKQDFVIWIAPNSTNQAYGTLYLDDGDSLEQDGTSEIVFTYDNGKFSMKGDFGYDTDVQVKNITLLGANGQQTLQGPVPLTGEYSVTFNGTGGNYTGGGSPQQFEGKATRNSVGALIGAAAGAALLAL</sequence>
<evidence type="ECO:0000256" key="27">
    <source>
        <dbReference type="ARBA" id="ARBA00023326"/>
    </source>
</evidence>
<name>A0A163JRN5_DIDRA</name>
<dbReference type="SUPFAM" id="SSF74650">
    <property type="entry name" value="Galactose mutarotase-like"/>
    <property type="match status" value="1"/>
</dbReference>
<keyword evidence="12" id="KW-0444">Lipid biosynthesis</keyword>
<dbReference type="Gene3D" id="2.60.40.1180">
    <property type="entry name" value="Golgi alpha-mannosidase II"/>
    <property type="match status" value="2"/>
</dbReference>
<evidence type="ECO:0000256" key="19">
    <source>
        <dbReference type="ARBA" id="ARBA00023098"/>
    </source>
</evidence>
<dbReference type="PROSITE" id="PS00707">
    <property type="entry name" value="GLYCOSYL_HYDROL_F31_2"/>
    <property type="match status" value="1"/>
</dbReference>